<evidence type="ECO:0000313" key="2">
    <source>
        <dbReference type="EMBL" id="MCU6695325.1"/>
    </source>
</evidence>
<keyword evidence="1" id="KW-0812">Transmembrane</keyword>
<gene>
    <name evidence="2" type="ORF">OCV63_00200</name>
</gene>
<organism evidence="2 3">
    <name type="scientific">Laedolimicola ammoniilytica</name>
    <dbReference type="NCBI Taxonomy" id="2981771"/>
    <lineage>
        <taxon>Bacteria</taxon>
        <taxon>Bacillati</taxon>
        <taxon>Bacillota</taxon>
        <taxon>Clostridia</taxon>
        <taxon>Lachnospirales</taxon>
        <taxon>Lachnospiraceae</taxon>
        <taxon>Laedolimicola</taxon>
    </lineage>
</organism>
<dbReference type="EMBL" id="JAOQKC010000001">
    <property type="protein sequence ID" value="MCU6695325.1"/>
    <property type="molecule type" value="Genomic_DNA"/>
</dbReference>
<reference evidence="2 3" key="1">
    <citation type="journal article" date="2021" name="ISME Commun">
        <title>Automated analysis of genomic sequences facilitates high-throughput and comprehensive description of bacteria.</title>
        <authorList>
            <person name="Hitch T.C.A."/>
        </authorList>
    </citation>
    <scope>NUCLEOTIDE SEQUENCE [LARGE SCALE GENOMIC DNA]</scope>
    <source>
        <strain evidence="2 3">Sanger_04</strain>
    </source>
</reference>
<protein>
    <submittedName>
        <fullName evidence="2">Uncharacterized protein</fullName>
    </submittedName>
</protein>
<sequence>MKKKNIQIICNIISALLAIAFVIKTIINFFQYDTLLNAAPFYVWILVNALFLLIPASIVFVVGIIVSRKY</sequence>
<dbReference type="RefSeq" id="WP_158361301.1">
    <property type="nucleotide sequence ID" value="NZ_JAOQKC010000001.1"/>
</dbReference>
<keyword evidence="3" id="KW-1185">Reference proteome</keyword>
<keyword evidence="1" id="KW-1133">Transmembrane helix</keyword>
<evidence type="ECO:0000313" key="3">
    <source>
        <dbReference type="Proteomes" id="UP001652461"/>
    </source>
</evidence>
<keyword evidence="1" id="KW-0472">Membrane</keyword>
<feature type="transmembrane region" description="Helical" evidence="1">
    <location>
        <begin position="42"/>
        <end position="66"/>
    </location>
</feature>
<evidence type="ECO:0000256" key="1">
    <source>
        <dbReference type="SAM" id="Phobius"/>
    </source>
</evidence>
<dbReference type="Proteomes" id="UP001652461">
    <property type="component" value="Unassembled WGS sequence"/>
</dbReference>
<accession>A0ABT2RSP3</accession>
<feature type="transmembrane region" description="Helical" evidence="1">
    <location>
        <begin position="12"/>
        <end position="30"/>
    </location>
</feature>
<comment type="caution">
    <text evidence="2">The sequence shown here is derived from an EMBL/GenBank/DDBJ whole genome shotgun (WGS) entry which is preliminary data.</text>
</comment>
<name>A0ABT2RSP3_9FIRM</name>
<proteinExistence type="predicted"/>